<evidence type="ECO:0000256" key="5">
    <source>
        <dbReference type="SAM" id="SignalP"/>
    </source>
</evidence>
<dbReference type="KEGG" id="mtr:25493348"/>
<dbReference type="eggNOG" id="ENOG502QW0N">
    <property type="taxonomic scope" value="Eukaryota"/>
</dbReference>
<keyword evidence="4" id="KW-1133">Transmembrane helix</keyword>
<feature type="domain" description="Protein kinase" evidence="6">
    <location>
        <begin position="271"/>
        <end position="539"/>
    </location>
</feature>
<dbReference type="Proteomes" id="UP000002051">
    <property type="component" value="Chromosome 4"/>
</dbReference>
<evidence type="ECO:0000313" key="8">
    <source>
        <dbReference type="EMBL" id="RHN62801.1"/>
    </source>
</evidence>
<gene>
    <name evidence="9" type="primary">25493348</name>
    <name evidence="7" type="ordered locus">MTR_4g094462</name>
    <name evidence="8" type="ORF">MtrunA17_Chr4g0051331</name>
</gene>
<comment type="subcellular location">
    <subcellularLocation>
        <location evidence="1">Membrane</location>
        <topology evidence="1">Single-pass type I membrane protein</topology>
    </subcellularLocation>
</comment>
<keyword evidence="3 7" id="KW-0675">Receptor</keyword>
<feature type="transmembrane region" description="Helical" evidence="4">
    <location>
        <begin position="218"/>
        <end position="241"/>
    </location>
</feature>
<dbReference type="InterPro" id="IPR051716">
    <property type="entry name" value="Plant_RL_S/T_kinase"/>
</dbReference>
<dbReference type="OMA" id="KYCPLSI"/>
<feature type="signal peptide" evidence="5">
    <location>
        <begin position="1"/>
        <end position="28"/>
    </location>
</feature>
<reference evidence="9" key="3">
    <citation type="submission" date="2015-04" db="UniProtKB">
        <authorList>
            <consortium name="EnsemblPlants"/>
        </authorList>
    </citation>
    <scope>IDENTIFICATION</scope>
    <source>
        <strain evidence="9">cv. Jemalong A17</strain>
    </source>
</reference>
<reference evidence="8" key="5">
    <citation type="journal article" date="2018" name="Nat. Plants">
        <title>Whole-genome landscape of Medicago truncatula symbiotic genes.</title>
        <authorList>
            <person name="Pecrix Y."/>
            <person name="Gamas P."/>
            <person name="Carrere S."/>
        </authorList>
    </citation>
    <scope>NUCLEOTIDE SEQUENCE</scope>
    <source>
        <tissue evidence="8">Leaves</tissue>
    </source>
</reference>
<keyword evidence="4" id="KW-0812">Transmembrane</keyword>
<dbReference type="EMBL" id="PSQE01000004">
    <property type="protein sequence ID" value="RHN62801.1"/>
    <property type="molecule type" value="Genomic_DNA"/>
</dbReference>
<keyword evidence="2 5" id="KW-0732">Signal</keyword>
<evidence type="ECO:0000256" key="3">
    <source>
        <dbReference type="ARBA" id="ARBA00023170"/>
    </source>
</evidence>
<protein>
    <submittedName>
        <fullName evidence="7">Receptor-like kinase</fullName>
    </submittedName>
</protein>
<dbReference type="GO" id="GO:0004672">
    <property type="term" value="F:protein kinase activity"/>
    <property type="evidence" value="ECO:0007669"/>
    <property type="project" value="InterPro"/>
</dbReference>
<dbReference type="SUPFAM" id="SSF56112">
    <property type="entry name" value="Protein kinase-like (PK-like)"/>
    <property type="match status" value="1"/>
</dbReference>
<dbReference type="Gene3D" id="3.80.10.10">
    <property type="entry name" value="Ribonuclease Inhibitor"/>
    <property type="match status" value="1"/>
</dbReference>
<dbReference type="HOGENOM" id="CLU_527178_0_0_1"/>
<feature type="chain" id="PRO_5014574387" evidence="5">
    <location>
        <begin position="29"/>
        <end position="539"/>
    </location>
</feature>
<evidence type="ECO:0000313" key="10">
    <source>
        <dbReference type="Proteomes" id="UP000002051"/>
    </source>
</evidence>
<evidence type="ECO:0000256" key="4">
    <source>
        <dbReference type="SAM" id="Phobius"/>
    </source>
</evidence>
<sequence>MATTISSTCFIFVPIILSSLLCPKTTLCATVLEDLKNLHKPPDFNTTIFNNCLKNPSLRYCTSSPMVDLDEIFKHTIVASHLCNESNNPNCVESFPKIDLRNRPNIASLYLSFTFFWKYCPLSIQSIDFSNNSIKGGFPNDVLYCTQIQSLDLGINEFSGEIPIQSFSSLTNLTFLNLSYNCFSESEISDSQFFKKFNASSFLHSGALVDHKKFTIKAIILLVGFPILVILMVIFLGWLCFQRPDFLPRILQSSRGYTFTPAILEAATCGFSNKNLVGKSDIVHIYKGVLRDATEVKIEMYWDDISRDSYHKFVEECKILSELNHKNLVKVLGWCKGRKFRAIITEWTEEENVEMWLSGASPSWNHRVKVLMGVVECMLYLHEEWPEVDYDLKTSSVLLSDKLEPLISRFQVGERNNSRRKVCKFGVFLLEMILNKSVQEDFDGDDAGFISYMRTLRLSEMQQMVDERINVTETTLHQVKQALSLGLMCIDQSSKEQPSLAQIFNIVSKAYKSNLVLPSANHKTFHGDKVMGHKHFQFR</sequence>
<dbReference type="OrthoDB" id="1914767at2759"/>
<dbReference type="Gramene" id="rna25410">
    <property type="protein sequence ID" value="RHN62801.1"/>
    <property type="gene ID" value="gene25410"/>
</dbReference>
<dbReference type="Proteomes" id="UP000265566">
    <property type="component" value="Chromosome 4"/>
</dbReference>
<dbReference type="Gene3D" id="1.10.510.10">
    <property type="entry name" value="Transferase(Phosphotransferase) domain 1"/>
    <property type="match status" value="1"/>
</dbReference>
<dbReference type="PROSITE" id="PS50011">
    <property type="entry name" value="PROTEIN_KINASE_DOM"/>
    <property type="match status" value="1"/>
</dbReference>
<name>G8A1C2_MEDTR</name>
<dbReference type="PANTHER" id="PTHR48053:SF71">
    <property type="entry name" value="LEUCINE RICH REPEAT FAMILY PROTEIN, EXPRESSED"/>
    <property type="match status" value="1"/>
</dbReference>
<evidence type="ECO:0000313" key="9">
    <source>
        <dbReference type="EnsemblPlants" id="KEH31315"/>
    </source>
</evidence>
<evidence type="ECO:0000259" key="6">
    <source>
        <dbReference type="PROSITE" id="PS50011"/>
    </source>
</evidence>
<keyword evidence="8" id="KW-0808">Transferase</keyword>
<dbReference type="InterPro" id="IPR000719">
    <property type="entry name" value="Prot_kinase_dom"/>
</dbReference>
<keyword evidence="4" id="KW-0472">Membrane</keyword>
<accession>G8A1C2</accession>
<dbReference type="InterPro" id="IPR001245">
    <property type="entry name" value="Ser-Thr/Tyr_kinase_cat_dom"/>
</dbReference>
<dbReference type="SUPFAM" id="SSF52058">
    <property type="entry name" value="L domain-like"/>
    <property type="match status" value="1"/>
</dbReference>
<reference evidence="7 10" key="1">
    <citation type="journal article" date="2011" name="Nature">
        <title>The Medicago genome provides insight into the evolution of rhizobial symbioses.</title>
        <authorList>
            <person name="Young N.D."/>
            <person name="Debelle F."/>
            <person name="Oldroyd G.E."/>
            <person name="Geurts R."/>
            <person name="Cannon S.B."/>
            <person name="Udvardi M.K."/>
            <person name="Benedito V.A."/>
            <person name="Mayer K.F."/>
            <person name="Gouzy J."/>
            <person name="Schoof H."/>
            <person name="Van de Peer Y."/>
            <person name="Proost S."/>
            <person name="Cook D.R."/>
            <person name="Meyers B.C."/>
            <person name="Spannagl M."/>
            <person name="Cheung F."/>
            <person name="De Mita S."/>
            <person name="Krishnakumar V."/>
            <person name="Gundlach H."/>
            <person name="Zhou S."/>
            <person name="Mudge J."/>
            <person name="Bharti A.K."/>
            <person name="Murray J.D."/>
            <person name="Naoumkina M.A."/>
            <person name="Rosen B."/>
            <person name="Silverstein K.A."/>
            <person name="Tang H."/>
            <person name="Rombauts S."/>
            <person name="Zhao P.X."/>
            <person name="Zhou P."/>
            <person name="Barbe V."/>
            <person name="Bardou P."/>
            <person name="Bechner M."/>
            <person name="Bellec A."/>
            <person name="Berger A."/>
            <person name="Berges H."/>
            <person name="Bidwell S."/>
            <person name="Bisseling T."/>
            <person name="Choisne N."/>
            <person name="Couloux A."/>
            <person name="Denny R."/>
            <person name="Deshpande S."/>
            <person name="Dai X."/>
            <person name="Doyle J.J."/>
            <person name="Dudez A.M."/>
            <person name="Farmer A.D."/>
            <person name="Fouteau S."/>
            <person name="Franken C."/>
            <person name="Gibelin C."/>
            <person name="Gish J."/>
            <person name="Goldstein S."/>
            <person name="Gonzalez A.J."/>
            <person name="Green P.J."/>
            <person name="Hallab A."/>
            <person name="Hartog M."/>
            <person name="Hua A."/>
            <person name="Humphray S.J."/>
            <person name="Jeong D.H."/>
            <person name="Jing Y."/>
            <person name="Jocker A."/>
            <person name="Kenton S.M."/>
            <person name="Kim D.J."/>
            <person name="Klee K."/>
            <person name="Lai H."/>
            <person name="Lang C."/>
            <person name="Lin S."/>
            <person name="Macmil S.L."/>
            <person name="Magdelenat G."/>
            <person name="Matthews L."/>
            <person name="McCorrison J."/>
            <person name="Monaghan E.L."/>
            <person name="Mun J.H."/>
            <person name="Najar F.Z."/>
            <person name="Nicholson C."/>
            <person name="Noirot C."/>
            <person name="O'Bleness M."/>
            <person name="Paule C.R."/>
            <person name="Poulain J."/>
            <person name="Prion F."/>
            <person name="Qin B."/>
            <person name="Qu C."/>
            <person name="Retzel E.F."/>
            <person name="Riddle C."/>
            <person name="Sallet E."/>
            <person name="Samain S."/>
            <person name="Samson N."/>
            <person name="Sanders I."/>
            <person name="Saurat O."/>
            <person name="Scarpelli C."/>
            <person name="Schiex T."/>
            <person name="Segurens B."/>
            <person name="Severin A.J."/>
            <person name="Sherrier D.J."/>
            <person name="Shi R."/>
            <person name="Sims S."/>
            <person name="Singer S.R."/>
            <person name="Sinharoy S."/>
            <person name="Sterck L."/>
            <person name="Viollet A."/>
            <person name="Wang B.B."/>
            <person name="Wang K."/>
            <person name="Wang M."/>
            <person name="Wang X."/>
            <person name="Warfsmann J."/>
            <person name="Weissenbach J."/>
            <person name="White D.D."/>
            <person name="White J.D."/>
            <person name="Wiley G.B."/>
            <person name="Wincker P."/>
            <person name="Xing Y."/>
            <person name="Yang L."/>
            <person name="Yao Z."/>
            <person name="Ying F."/>
            <person name="Zhai J."/>
            <person name="Zhou L."/>
            <person name="Zuber A."/>
            <person name="Denarie J."/>
            <person name="Dixon R.A."/>
            <person name="May G.D."/>
            <person name="Schwartz D.C."/>
            <person name="Rogers J."/>
            <person name="Quetier F."/>
            <person name="Town C.D."/>
            <person name="Roe B.A."/>
        </authorList>
    </citation>
    <scope>NUCLEOTIDE SEQUENCE [LARGE SCALE GENOMIC DNA]</scope>
    <source>
        <strain evidence="7">A17</strain>
        <strain evidence="9 10">cv. Jemalong A17</strain>
    </source>
</reference>
<dbReference type="GO" id="GO:0016020">
    <property type="term" value="C:membrane"/>
    <property type="evidence" value="ECO:0007669"/>
    <property type="project" value="UniProtKB-SubCell"/>
</dbReference>
<dbReference type="InterPro" id="IPR011009">
    <property type="entry name" value="Kinase-like_dom_sf"/>
</dbReference>
<keyword evidence="7" id="KW-0418">Kinase</keyword>
<dbReference type="PaxDb" id="3880-AES85260"/>
<proteinExistence type="predicted"/>
<dbReference type="EnsemblPlants" id="KEH31315">
    <property type="protein sequence ID" value="KEH31315"/>
    <property type="gene ID" value="MTR_4g094462"/>
</dbReference>
<evidence type="ECO:0000256" key="2">
    <source>
        <dbReference type="ARBA" id="ARBA00022729"/>
    </source>
</evidence>
<dbReference type="GO" id="GO:0005524">
    <property type="term" value="F:ATP binding"/>
    <property type="evidence" value="ECO:0007669"/>
    <property type="project" value="InterPro"/>
</dbReference>
<dbReference type="PANTHER" id="PTHR48053">
    <property type="entry name" value="LEUCINE RICH REPEAT FAMILY PROTEIN, EXPRESSED"/>
    <property type="match status" value="1"/>
</dbReference>
<dbReference type="STRING" id="3880.G8A1C2"/>
<evidence type="ECO:0000313" key="11">
    <source>
        <dbReference type="Proteomes" id="UP000265566"/>
    </source>
</evidence>
<keyword evidence="10" id="KW-1185">Reference proteome</keyword>
<evidence type="ECO:0000313" key="7">
    <source>
        <dbReference type="EMBL" id="KEH31315.1"/>
    </source>
</evidence>
<organism evidence="7 10">
    <name type="scientific">Medicago truncatula</name>
    <name type="common">Barrel medic</name>
    <name type="synonym">Medicago tribuloides</name>
    <dbReference type="NCBI Taxonomy" id="3880"/>
    <lineage>
        <taxon>Eukaryota</taxon>
        <taxon>Viridiplantae</taxon>
        <taxon>Streptophyta</taxon>
        <taxon>Embryophyta</taxon>
        <taxon>Tracheophyta</taxon>
        <taxon>Spermatophyta</taxon>
        <taxon>Magnoliopsida</taxon>
        <taxon>eudicotyledons</taxon>
        <taxon>Gunneridae</taxon>
        <taxon>Pentapetalae</taxon>
        <taxon>rosids</taxon>
        <taxon>fabids</taxon>
        <taxon>Fabales</taxon>
        <taxon>Fabaceae</taxon>
        <taxon>Papilionoideae</taxon>
        <taxon>50 kb inversion clade</taxon>
        <taxon>NPAAA clade</taxon>
        <taxon>Hologalegina</taxon>
        <taxon>IRL clade</taxon>
        <taxon>Trifolieae</taxon>
        <taxon>Medicago</taxon>
    </lineage>
</organism>
<dbReference type="AlphaFoldDB" id="G8A1C2"/>
<dbReference type="EMBL" id="CM001220">
    <property type="protein sequence ID" value="KEH31315.1"/>
    <property type="molecule type" value="Genomic_DNA"/>
</dbReference>
<reference evidence="7 10" key="2">
    <citation type="journal article" date="2014" name="BMC Genomics">
        <title>An improved genome release (version Mt4.0) for the model legume Medicago truncatula.</title>
        <authorList>
            <person name="Tang H."/>
            <person name="Krishnakumar V."/>
            <person name="Bidwell S."/>
            <person name="Rosen B."/>
            <person name="Chan A."/>
            <person name="Zhou S."/>
            <person name="Gentzbittel L."/>
            <person name="Childs K.L."/>
            <person name="Yandell M."/>
            <person name="Gundlach H."/>
            <person name="Mayer K.F."/>
            <person name="Schwartz D.C."/>
            <person name="Town C.D."/>
        </authorList>
    </citation>
    <scope>GENOME REANNOTATION</scope>
    <source>
        <strain evidence="7">A17</strain>
        <strain evidence="9 10">cv. Jemalong A17</strain>
    </source>
</reference>
<dbReference type="Pfam" id="PF07714">
    <property type="entry name" value="PK_Tyr_Ser-Thr"/>
    <property type="match status" value="1"/>
</dbReference>
<reference evidence="11" key="4">
    <citation type="journal article" date="2018" name="Nat. Plants">
        <title>Whole-genome landscape of Medicago truncatula symbiotic genes.</title>
        <authorList>
            <person name="Pecrix Y."/>
            <person name="Staton S.E."/>
            <person name="Sallet E."/>
            <person name="Lelandais-Briere C."/>
            <person name="Moreau S."/>
            <person name="Carrere S."/>
            <person name="Blein T."/>
            <person name="Jardinaud M.F."/>
            <person name="Latrasse D."/>
            <person name="Zouine M."/>
            <person name="Zahm M."/>
            <person name="Kreplak J."/>
            <person name="Mayjonade B."/>
            <person name="Satge C."/>
            <person name="Perez M."/>
            <person name="Cauet S."/>
            <person name="Marande W."/>
            <person name="Chantry-Darmon C."/>
            <person name="Lopez-Roques C."/>
            <person name="Bouchez O."/>
            <person name="Berard A."/>
            <person name="Debelle F."/>
            <person name="Munos S."/>
            <person name="Bendahmane A."/>
            <person name="Berges H."/>
            <person name="Niebel A."/>
            <person name="Buitink J."/>
            <person name="Frugier F."/>
            <person name="Benhamed M."/>
            <person name="Crespi M."/>
            <person name="Gouzy J."/>
            <person name="Gamas P."/>
        </authorList>
    </citation>
    <scope>NUCLEOTIDE SEQUENCE [LARGE SCALE GENOMIC DNA]</scope>
    <source>
        <strain evidence="11">cv. Jemalong A17</strain>
    </source>
</reference>
<dbReference type="Gene3D" id="3.30.200.20">
    <property type="entry name" value="Phosphorylase Kinase, domain 1"/>
    <property type="match status" value="1"/>
</dbReference>
<evidence type="ECO:0000256" key="1">
    <source>
        <dbReference type="ARBA" id="ARBA00004479"/>
    </source>
</evidence>
<dbReference type="InterPro" id="IPR032675">
    <property type="entry name" value="LRR_dom_sf"/>
</dbReference>